<feature type="region of interest" description="Disordered" evidence="1">
    <location>
        <begin position="32"/>
        <end position="96"/>
    </location>
</feature>
<dbReference type="PANTHER" id="PTHR21666">
    <property type="entry name" value="PEPTIDASE-RELATED"/>
    <property type="match status" value="1"/>
</dbReference>
<dbReference type="InterPro" id="IPR016047">
    <property type="entry name" value="M23ase_b-sheet_dom"/>
</dbReference>
<sequence length="227" mass="23252">MICLGLVLAATVTSIWAIRNVVRGVENLNNTTQEESTWNQPDAAANTPASDVPQSTPKPSEEPSASSSSSGESSQSAAVQGGSGESAASSAPSASSFTAPVDGEITLAFSGDELVYSQTLGDWRTHNGVDYACKTGDAVRASAPGTVSAVYSDALWGSVVEVTDASGNVWKYCGVSEPTVETGDTVKAGEGIGRAGSIPSESEDGVHIHLECLQGETWVDPAKALEN</sequence>
<keyword evidence="4" id="KW-1185">Reference proteome</keyword>
<feature type="compositionally biased region" description="Low complexity" evidence="1">
    <location>
        <begin position="62"/>
        <end position="96"/>
    </location>
</feature>
<evidence type="ECO:0000259" key="2">
    <source>
        <dbReference type="Pfam" id="PF01551"/>
    </source>
</evidence>
<dbReference type="Gene3D" id="2.70.70.10">
    <property type="entry name" value="Glucose Permease (Domain IIA)"/>
    <property type="match status" value="1"/>
</dbReference>
<protein>
    <submittedName>
        <fullName evidence="3">M23 family metallopeptidase</fullName>
    </submittedName>
</protein>
<comment type="caution">
    <text evidence="3">The sequence shown here is derived from an EMBL/GenBank/DDBJ whole genome shotgun (WGS) entry which is preliminary data.</text>
</comment>
<proteinExistence type="predicted"/>
<dbReference type="InterPro" id="IPR011055">
    <property type="entry name" value="Dup_hybrid_motif"/>
</dbReference>
<dbReference type="Pfam" id="PF01551">
    <property type="entry name" value="Peptidase_M23"/>
    <property type="match status" value="1"/>
</dbReference>
<feature type="compositionally biased region" description="Polar residues" evidence="1">
    <location>
        <begin position="47"/>
        <end position="58"/>
    </location>
</feature>
<accession>A0ABR9R2J9</accession>
<dbReference type="Proteomes" id="UP000768567">
    <property type="component" value="Unassembled WGS sequence"/>
</dbReference>
<dbReference type="PANTHER" id="PTHR21666:SF291">
    <property type="entry name" value="STAGE II SPORULATION PROTEIN Q"/>
    <property type="match status" value="1"/>
</dbReference>
<evidence type="ECO:0000313" key="3">
    <source>
        <dbReference type="EMBL" id="MBE5037383.1"/>
    </source>
</evidence>
<dbReference type="InterPro" id="IPR050570">
    <property type="entry name" value="Cell_wall_metabolism_enzyme"/>
</dbReference>
<evidence type="ECO:0000256" key="1">
    <source>
        <dbReference type="SAM" id="MobiDB-lite"/>
    </source>
</evidence>
<dbReference type="CDD" id="cd12797">
    <property type="entry name" value="M23_peptidase"/>
    <property type="match status" value="1"/>
</dbReference>
<evidence type="ECO:0000313" key="4">
    <source>
        <dbReference type="Proteomes" id="UP000768567"/>
    </source>
</evidence>
<reference evidence="3 4" key="1">
    <citation type="submission" date="2020-10" db="EMBL/GenBank/DDBJ databases">
        <title>ChiBAC.</title>
        <authorList>
            <person name="Zenner C."/>
            <person name="Hitch T.C.A."/>
            <person name="Clavel T."/>
        </authorList>
    </citation>
    <scope>NUCLEOTIDE SEQUENCE [LARGE SCALE GENOMIC DNA]</scope>
    <source>
        <strain evidence="3 4">DSM 109015</strain>
    </source>
</reference>
<gene>
    <name evidence="3" type="ORF">INF35_06275</name>
</gene>
<dbReference type="SUPFAM" id="SSF51261">
    <property type="entry name" value="Duplicated hybrid motif"/>
    <property type="match status" value="1"/>
</dbReference>
<dbReference type="RefSeq" id="WP_193500674.1">
    <property type="nucleotide sequence ID" value="NZ_JADCKC010000002.1"/>
</dbReference>
<organism evidence="3 4">
    <name type="scientific">Gemmiger gallinarum</name>
    <dbReference type="NCBI Taxonomy" id="2779354"/>
    <lineage>
        <taxon>Bacteria</taxon>
        <taxon>Bacillati</taxon>
        <taxon>Bacillota</taxon>
        <taxon>Clostridia</taxon>
        <taxon>Eubacteriales</taxon>
        <taxon>Gemmiger</taxon>
    </lineage>
</organism>
<name>A0ABR9R2J9_9FIRM</name>
<feature type="domain" description="M23ase beta-sheet core" evidence="2">
    <location>
        <begin position="125"/>
        <end position="221"/>
    </location>
</feature>
<dbReference type="EMBL" id="JADCKC010000002">
    <property type="protein sequence ID" value="MBE5037383.1"/>
    <property type="molecule type" value="Genomic_DNA"/>
</dbReference>